<dbReference type="EMBL" id="WIXE01004187">
    <property type="protein sequence ID" value="KAK5983264.1"/>
    <property type="molecule type" value="Genomic_DNA"/>
</dbReference>
<dbReference type="Proteomes" id="UP001331761">
    <property type="component" value="Unassembled WGS sequence"/>
</dbReference>
<keyword evidence="2" id="KW-1185">Reference proteome</keyword>
<proteinExistence type="predicted"/>
<evidence type="ECO:0000313" key="2">
    <source>
        <dbReference type="Proteomes" id="UP001331761"/>
    </source>
</evidence>
<dbReference type="AlphaFoldDB" id="A0AAN8IQQ5"/>
<accession>A0AAN8IQQ5</accession>
<name>A0AAN8IQQ5_TRICO</name>
<sequence>MAREPAFAIATTALPPPVVYPSSNAISATLLPPVVAIPNYTYACTFLVLRQANPAYDTKTSEVFRSAFRMIQSA</sequence>
<reference evidence="1 2" key="1">
    <citation type="submission" date="2019-10" db="EMBL/GenBank/DDBJ databases">
        <title>Assembly and Annotation for the nematode Trichostrongylus colubriformis.</title>
        <authorList>
            <person name="Martin J."/>
        </authorList>
    </citation>
    <scope>NUCLEOTIDE SEQUENCE [LARGE SCALE GENOMIC DNA]</scope>
    <source>
        <strain evidence="1">G859</strain>
        <tissue evidence="1">Whole worm</tissue>
    </source>
</reference>
<gene>
    <name evidence="1" type="ORF">GCK32_022339</name>
</gene>
<protein>
    <submittedName>
        <fullName evidence="1">Uncharacterized protein</fullName>
    </submittedName>
</protein>
<organism evidence="1 2">
    <name type="scientific">Trichostrongylus colubriformis</name>
    <name type="common">Black scour worm</name>
    <dbReference type="NCBI Taxonomy" id="6319"/>
    <lineage>
        <taxon>Eukaryota</taxon>
        <taxon>Metazoa</taxon>
        <taxon>Ecdysozoa</taxon>
        <taxon>Nematoda</taxon>
        <taxon>Chromadorea</taxon>
        <taxon>Rhabditida</taxon>
        <taxon>Rhabditina</taxon>
        <taxon>Rhabditomorpha</taxon>
        <taxon>Strongyloidea</taxon>
        <taxon>Trichostrongylidae</taxon>
        <taxon>Trichostrongylus</taxon>
    </lineage>
</organism>
<feature type="non-terminal residue" evidence="1">
    <location>
        <position position="74"/>
    </location>
</feature>
<comment type="caution">
    <text evidence="1">The sequence shown here is derived from an EMBL/GenBank/DDBJ whole genome shotgun (WGS) entry which is preliminary data.</text>
</comment>
<evidence type="ECO:0000313" key="1">
    <source>
        <dbReference type="EMBL" id="KAK5983264.1"/>
    </source>
</evidence>